<name>A0ABU1DH06_9HYPH</name>
<feature type="region of interest" description="Disordered" evidence="1">
    <location>
        <begin position="1"/>
        <end position="25"/>
    </location>
</feature>
<evidence type="ECO:0000313" key="3">
    <source>
        <dbReference type="Proteomes" id="UP001181622"/>
    </source>
</evidence>
<dbReference type="InterPro" id="IPR052891">
    <property type="entry name" value="DNA-3mA_glycosylase"/>
</dbReference>
<dbReference type="Gene3D" id="1.10.340.30">
    <property type="entry name" value="Hypothetical protein, domain 2"/>
    <property type="match status" value="1"/>
</dbReference>
<evidence type="ECO:0000256" key="1">
    <source>
        <dbReference type="SAM" id="MobiDB-lite"/>
    </source>
</evidence>
<dbReference type="EMBL" id="JADBEO010000024">
    <property type="protein sequence ID" value="MDR4307407.1"/>
    <property type="molecule type" value="Genomic_DNA"/>
</dbReference>
<gene>
    <name evidence="2" type="ORF">IHQ68_12350</name>
</gene>
<organism evidence="2 3">
    <name type="scientific">Chelatococcus sambhunathii</name>
    <dbReference type="NCBI Taxonomy" id="363953"/>
    <lineage>
        <taxon>Bacteria</taxon>
        <taxon>Pseudomonadati</taxon>
        <taxon>Pseudomonadota</taxon>
        <taxon>Alphaproteobacteria</taxon>
        <taxon>Hyphomicrobiales</taxon>
        <taxon>Chelatococcaceae</taxon>
        <taxon>Chelatococcus</taxon>
    </lineage>
</organism>
<dbReference type="SUPFAM" id="SSF48150">
    <property type="entry name" value="DNA-glycosylase"/>
    <property type="match status" value="1"/>
</dbReference>
<protein>
    <submittedName>
        <fullName evidence="2">DNA-3-methyladenine glycosylase I</fullName>
    </submittedName>
</protein>
<dbReference type="InterPro" id="IPR011257">
    <property type="entry name" value="DNA_glycosylase"/>
</dbReference>
<comment type="caution">
    <text evidence="2">The sequence shown here is derived from an EMBL/GenBank/DDBJ whole genome shotgun (WGS) entry which is preliminary data.</text>
</comment>
<sequence>MGALRDPRRERRLSEERPREERPGVLDHADGRCRCRWCGTDPLYVAYHDTDWGVPERDPRALYEKLVLDGFQAGLAWITILRKRDAFRAAFEGFRPEIVAAYGEADVARLMGDPGIVRARAKIEGAIKGARAYLAMAERGEDFSDYLWGFVDGAPITNRWRTTVEVPTATPVSQALSKDLKKRGFTFCGPVIVYAFMQAVGMVNDHMVDCWRHEAVQR</sequence>
<proteinExistence type="predicted"/>
<dbReference type="PANTHER" id="PTHR30037:SF4">
    <property type="entry name" value="DNA-3-METHYLADENINE GLYCOSYLASE I"/>
    <property type="match status" value="1"/>
</dbReference>
<dbReference type="PANTHER" id="PTHR30037">
    <property type="entry name" value="DNA-3-METHYLADENINE GLYCOSYLASE 1"/>
    <property type="match status" value="1"/>
</dbReference>
<dbReference type="NCBIfam" id="TIGR00624">
    <property type="entry name" value="tag"/>
    <property type="match status" value="1"/>
</dbReference>
<dbReference type="Proteomes" id="UP001181622">
    <property type="component" value="Unassembled WGS sequence"/>
</dbReference>
<accession>A0ABU1DH06</accession>
<keyword evidence="3" id="KW-1185">Reference proteome</keyword>
<dbReference type="Pfam" id="PF03352">
    <property type="entry name" value="Adenine_glyco"/>
    <property type="match status" value="1"/>
</dbReference>
<reference evidence="2" key="1">
    <citation type="submission" date="2020-10" db="EMBL/GenBank/DDBJ databases">
        <authorList>
            <person name="Abbas A."/>
            <person name="Razzaq R."/>
            <person name="Waqas M."/>
            <person name="Abbas N."/>
            <person name="Nielsen T.K."/>
            <person name="Hansen L.H."/>
            <person name="Hussain S."/>
            <person name="Shahid M."/>
        </authorList>
    </citation>
    <scope>NUCLEOTIDE SEQUENCE</scope>
    <source>
        <strain evidence="2">S14</strain>
    </source>
</reference>
<evidence type="ECO:0000313" key="2">
    <source>
        <dbReference type="EMBL" id="MDR4307407.1"/>
    </source>
</evidence>
<dbReference type="InterPro" id="IPR005019">
    <property type="entry name" value="Adenine_glyco"/>
</dbReference>
<dbReference type="InterPro" id="IPR004597">
    <property type="entry name" value="Tag"/>
</dbReference>